<evidence type="ECO:0000256" key="2">
    <source>
        <dbReference type="ARBA" id="ARBA00022490"/>
    </source>
</evidence>
<evidence type="ECO:0000256" key="5">
    <source>
        <dbReference type="ARBA" id="ARBA00022737"/>
    </source>
</evidence>
<dbReference type="Gene3D" id="2.130.10.10">
    <property type="entry name" value="YVTN repeat-like/Quinoprotein amine dehydrogenase"/>
    <property type="match status" value="4"/>
</dbReference>
<gene>
    <name evidence="8" type="ORF">BJY01DRAFT_161179</name>
</gene>
<feature type="repeat" description="WD" evidence="7">
    <location>
        <begin position="220"/>
        <end position="263"/>
    </location>
</feature>
<dbReference type="PANTHER" id="PTHR14344:SF3">
    <property type="entry name" value="WD REPEAT-CONTAINING PROTEIN 6"/>
    <property type="match status" value="1"/>
</dbReference>
<sequence>MSSLIEHIDACLPITTLKALEFKEIRLLLTGQGPFIRVCEEESAEVLAYYKAFKRSAVHGFAVLHREEQESGTAKVQLLAWGDRSLRLIDLGYSKDGHANLTVSVAASSAEYYAPDWLLAGCASTTTEGCAAYLVTAHNAVLGLTIVKVPSTSFGKTLELRQLVVGVKSILYSANIISLSPSHVLIAAGTVFGEIIVWSCFALGSEGSTIKVTSSIHHFFTGHEGSIFDVKISPEIVNLHGDRPGRLLASCSDDRTVRIWDISDCERADPNEPSPYSTDGFELKSTGFGHVKGEPEVTSESCIASAFGHGARIWGVNFVAARSRQDKIGLVSRGEDAHCLVWDLSWGRSASQKSEFKLNNVCSLRCHNGKHIWSIETVEDGTETTVYSGGADGAVRTFKLNAEHGVIECPNRTTRVPIATSSEGSEAAAKVLMRAFGFVSSDRFLATTSLGEIQLGWVEFPDSLDRRVVRETLSVEESLRSYAIISGLPSKGVAVFGDQKGVIRLYEHESRTITTVADIGQRPVGLHALDYQPKTSNGSAAMTFLATYATHDTADLLYIHLLHKAEPHVGKTTLHLPQGFDITCASLINNNDYLAIGSKLGSLVVYRMKNSDSLQPLLKLARFHSKEGVNQILPFSVLSPTESTLSTHFISCGRDGTYRVSSLDVLQSSEETVSIRTVHSPTALNFNIEGAYVDQSSQNLMFYGFGGMEFVIWNENTQSEVARIHCGGAHRRWAFQASTERRGHALLLWARGGLNASHLNVSKSRTICAGGHGREIKTLGSVQKPDGRPLFVTGAEDTTLRVFAPRSNSTPDGGALECARVLNAHDSAPQHIGFSRDARFMFTSSAMEDFYVWRIGSIPVFGLTAALLGWCPKSQPNSELRITCFDILEVEDSGGEPSFILCLTYSNSTISIFHLSCSADEGRFTLLANGTYTSNCLTQVRFLQNQSSLCLITTSTDGHFTLWDVTTVLTPYYTITPTPTPTLRLKQPLDNNISITPEKIVCESRHQIHSNSIKSIDLAPLSSTTTLVIAGGDDNSVTLSLLYNADAKEENTETSDRVAAATAATVSVPDAHTASVNAVKLISQSSVVVQGDEGKEEEAVRLSFVSSGNDHRVKIWHVDIAAGERPTINDIQMQNVVDRFSPVADISSLDVVRDQGETKLLVCGVGMEYFKVAL</sequence>
<evidence type="ECO:0000256" key="3">
    <source>
        <dbReference type="ARBA" id="ARBA00022574"/>
    </source>
</evidence>
<dbReference type="Pfam" id="PF00400">
    <property type="entry name" value="WD40"/>
    <property type="match status" value="1"/>
</dbReference>
<dbReference type="PROSITE" id="PS00678">
    <property type="entry name" value="WD_REPEATS_1"/>
    <property type="match status" value="1"/>
</dbReference>
<proteinExistence type="inferred from homology"/>
<dbReference type="InterPro" id="IPR001680">
    <property type="entry name" value="WD40_rpt"/>
</dbReference>
<evidence type="ECO:0000256" key="6">
    <source>
        <dbReference type="ARBA" id="ARBA00038255"/>
    </source>
</evidence>
<evidence type="ECO:0000313" key="9">
    <source>
        <dbReference type="Proteomes" id="UP001610446"/>
    </source>
</evidence>
<evidence type="ECO:0000256" key="4">
    <source>
        <dbReference type="ARBA" id="ARBA00022694"/>
    </source>
</evidence>
<dbReference type="SUPFAM" id="SSF50978">
    <property type="entry name" value="WD40 repeat-like"/>
    <property type="match status" value="2"/>
</dbReference>
<dbReference type="InterPro" id="IPR036322">
    <property type="entry name" value="WD40_repeat_dom_sf"/>
</dbReference>
<keyword evidence="3 7" id="KW-0853">WD repeat</keyword>
<dbReference type="PROSITE" id="PS50082">
    <property type="entry name" value="WD_REPEATS_2"/>
    <property type="match status" value="1"/>
</dbReference>
<comment type="caution">
    <text evidence="8">The sequence shown here is derived from an EMBL/GenBank/DDBJ whole genome shotgun (WGS) entry which is preliminary data.</text>
</comment>
<dbReference type="PANTHER" id="PTHR14344">
    <property type="entry name" value="WD REPEAT PROTEIN"/>
    <property type="match status" value="1"/>
</dbReference>
<keyword evidence="4" id="KW-0819">tRNA processing</keyword>
<name>A0ABR4K7N9_9EURO</name>
<keyword evidence="2" id="KW-0963">Cytoplasm</keyword>
<protein>
    <submittedName>
        <fullName evidence="8">WD40-repeat-containing domain protein</fullName>
    </submittedName>
</protein>
<comment type="similarity">
    <text evidence="6">Belongs to the WD repeat WDR6 family.</text>
</comment>
<evidence type="ECO:0000256" key="1">
    <source>
        <dbReference type="ARBA" id="ARBA00004496"/>
    </source>
</evidence>
<reference evidence="8 9" key="1">
    <citation type="submission" date="2024-07" db="EMBL/GenBank/DDBJ databases">
        <title>Section-level genome sequencing and comparative genomics of Aspergillus sections Usti and Cavernicolus.</title>
        <authorList>
            <consortium name="Lawrence Berkeley National Laboratory"/>
            <person name="Nybo J.L."/>
            <person name="Vesth T.C."/>
            <person name="Theobald S."/>
            <person name="Frisvad J.C."/>
            <person name="Larsen T.O."/>
            <person name="Kjaerboelling I."/>
            <person name="Rothschild-Mancinelli K."/>
            <person name="Lyhne E.K."/>
            <person name="Kogle M.E."/>
            <person name="Barry K."/>
            <person name="Clum A."/>
            <person name="Na H."/>
            <person name="Ledsgaard L."/>
            <person name="Lin J."/>
            <person name="Lipzen A."/>
            <person name="Kuo A."/>
            <person name="Riley R."/>
            <person name="Mondo S."/>
            <person name="Labutti K."/>
            <person name="Haridas S."/>
            <person name="Pangalinan J."/>
            <person name="Salamov A.A."/>
            <person name="Simmons B.A."/>
            <person name="Magnuson J.K."/>
            <person name="Chen J."/>
            <person name="Drula E."/>
            <person name="Henrissat B."/>
            <person name="Wiebenga A."/>
            <person name="Lubbers R.J."/>
            <person name="Gomes A.C."/>
            <person name="Makela M.R."/>
            <person name="Stajich J."/>
            <person name="Grigoriev I.V."/>
            <person name="Mortensen U.H."/>
            <person name="De Vries R.P."/>
            <person name="Baker S.E."/>
            <person name="Andersen M.R."/>
        </authorList>
    </citation>
    <scope>NUCLEOTIDE SEQUENCE [LARGE SCALE GENOMIC DNA]</scope>
    <source>
        <strain evidence="8 9">CBS 123904</strain>
    </source>
</reference>
<dbReference type="InterPro" id="IPR051973">
    <property type="entry name" value="tRNA_Anticodon_Mtase-Reg"/>
</dbReference>
<dbReference type="PROSITE" id="PS50294">
    <property type="entry name" value="WD_REPEATS_REGION"/>
    <property type="match status" value="1"/>
</dbReference>
<dbReference type="InterPro" id="IPR015943">
    <property type="entry name" value="WD40/YVTN_repeat-like_dom_sf"/>
</dbReference>
<dbReference type="SMART" id="SM00320">
    <property type="entry name" value="WD40"/>
    <property type="match status" value="9"/>
</dbReference>
<comment type="subcellular location">
    <subcellularLocation>
        <location evidence="1">Cytoplasm</location>
    </subcellularLocation>
</comment>
<dbReference type="EMBL" id="JBFXLU010000051">
    <property type="protein sequence ID" value="KAL2848156.1"/>
    <property type="molecule type" value="Genomic_DNA"/>
</dbReference>
<evidence type="ECO:0000313" key="8">
    <source>
        <dbReference type="EMBL" id="KAL2848156.1"/>
    </source>
</evidence>
<keyword evidence="5" id="KW-0677">Repeat</keyword>
<evidence type="ECO:0000256" key="7">
    <source>
        <dbReference type="PROSITE-ProRule" id="PRU00221"/>
    </source>
</evidence>
<keyword evidence="9" id="KW-1185">Reference proteome</keyword>
<dbReference type="Proteomes" id="UP001610446">
    <property type="component" value="Unassembled WGS sequence"/>
</dbReference>
<organism evidence="8 9">
    <name type="scientific">Aspergillus pseudoustus</name>
    <dbReference type="NCBI Taxonomy" id="1810923"/>
    <lineage>
        <taxon>Eukaryota</taxon>
        <taxon>Fungi</taxon>
        <taxon>Dikarya</taxon>
        <taxon>Ascomycota</taxon>
        <taxon>Pezizomycotina</taxon>
        <taxon>Eurotiomycetes</taxon>
        <taxon>Eurotiomycetidae</taxon>
        <taxon>Eurotiales</taxon>
        <taxon>Aspergillaceae</taxon>
        <taxon>Aspergillus</taxon>
        <taxon>Aspergillus subgen. Nidulantes</taxon>
    </lineage>
</organism>
<dbReference type="InterPro" id="IPR019775">
    <property type="entry name" value="WD40_repeat_CS"/>
</dbReference>
<accession>A0ABR4K7N9</accession>